<dbReference type="PROSITE" id="PS50092">
    <property type="entry name" value="TSP1"/>
    <property type="match status" value="4"/>
</dbReference>
<dbReference type="FunFam" id="2.20.100.10:FF:000001">
    <property type="entry name" value="semaphorin-5A isoform X1"/>
    <property type="match status" value="1"/>
</dbReference>
<evidence type="ECO:0008006" key="11">
    <source>
        <dbReference type="Google" id="ProtNLM"/>
    </source>
</evidence>
<comment type="caution">
    <text evidence="6">Lacks conserved residue(s) required for the propagation of feature annotation.</text>
</comment>
<dbReference type="Pfam" id="PF00090">
    <property type="entry name" value="TSP_1"/>
    <property type="match status" value="4"/>
</dbReference>
<evidence type="ECO:0000256" key="1">
    <source>
        <dbReference type="ARBA" id="ARBA00004613"/>
    </source>
</evidence>
<dbReference type="PANTHER" id="PTHR22906">
    <property type="entry name" value="PROPERDIN"/>
    <property type="match status" value="1"/>
</dbReference>
<dbReference type="FunFam" id="2.20.100.10:FF:000002">
    <property type="entry name" value="Unc-5 netrin receptor C"/>
    <property type="match status" value="1"/>
</dbReference>
<name>A0A9D3Y8G8_DREPO</name>
<evidence type="ECO:0000256" key="4">
    <source>
        <dbReference type="ARBA" id="ARBA00022737"/>
    </source>
</evidence>
<dbReference type="PROSITE" id="PS51670">
    <property type="entry name" value="SHKT"/>
    <property type="match status" value="1"/>
</dbReference>
<evidence type="ECO:0000256" key="5">
    <source>
        <dbReference type="ARBA" id="ARBA00023157"/>
    </source>
</evidence>
<organism evidence="9 10">
    <name type="scientific">Dreissena polymorpha</name>
    <name type="common">Zebra mussel</name>
    <name type="synonym">Mytilus polymorpha</name>
    <dbReference type="NCBI Taxonomy" id="45954"/>
    <lineage>
        <taxon>Eukaryota</taxon>
        <taxon>Metazoa</taxon>
        <taxon>Spiralia</taxon>
        <taxon>Lophotrochozoa</taxon>
        <taxon>Mollusca</taxon>
        <taxon>Bivalvia</taxon>
        <taxon>Autobranchia</taxon>
        <taxon>Heteroconchia</taxon>
        <taxon>Euheterodonta</taxon>
        <taxon>Imparidentia</taxon>
        <taxon>Neoheterodontei</taxon>
        <taxon>Myida</taxon>
        <taxon>Dreissenoidea</taxon>
        <taxon>Dreissenidae</taxon>
        <taxon>Dreissena</taxon>
    </lineage>
</organism>
<dbReference type="PRINTS" id="PR01705">
    <property type="entry name" value="TSP1REPEAT"/>
</dbReference>
<gene>
    <name evidence="9" type="ORF">DPMN_082643</name>
</gene>
<dbReference type="InterPro" id="IPR008983">
    <property type="entry name" value="Tumour_necrosis_fac-like_dom"/>
</dbReference>
<evidence type="ECO:0000256" key="2">
    <source>
        <dbReference type="ARBA" id="ARBA00022525"/>
    </source>
</evidence>
<dbReference type="AlphaFoldDB" id="A0A9D3Y8G8"/>
<dbReference type="SUPFAM" id="SSF82895">
    <property type="entry name" value="TSP-1 type 1 repeat"/>
    <property type="match status" value="4"/>
</dbReference>
<sequence length="512" mass="56331">MATILEAFFSECLTCFDCHNIADPSQCTTMTQCTAGQSCYIETIQNNAVLLYNMGCQTNQLCSSSGVHPMIGRSIQTRQQNTCHECCSTDNCNNLLCAHKKPTECTDDQAFDCARLDSIFNVCADVHHAKMTCPKFCGLCQLVDGNWATWGDWSPCSVTCDNGTMSRTRTCTNPAPSNGGLNCSGQDVDRKVCTKQLCPVHGNLASWSGWSDCSVSCDVGLRKKTRTCTNPRPERFGDTCYGDASEYSICQKKPCINAVHGNWSDWSSWFGCSVSCDAGLQTRSRTCDNPKPNEYGKECSGSDVQYAVCLNDPCDVRNGGWSNWETWQSCSVTCGVGQILRQRTCTNPSPSAYGKACEGNFEDVDICIKTPCYVVAFNAQGFNQLANSVNAFPTVIFNEGNAYNSNTGLFTAPVDGIYYFGVQICSANIQTVYFSIEKGNATKSTVIDKTSLTATWEQHDTKYYSCASDSTSVRLDRNDHVWVYMNNNHTNFQVFDTVLSFNTFTGTLIQAL</sequence>
<accession>A0A9D3Y8G8</accession>
<reference evidence="9" key="1">
    <citation type="journal article" date="2019" name="bioRxiv">
        <title>The Genome of the Zebra Mussel, Dreissena polymorpha: A Resource for Invasive Species Research.</title>
        <authorList>
            <person name="McCartney M.A."/>
            <person name="Auch B."/>
            <person name="Kono T."/>
            <person name="Mallez S."/>
            <person name="Zhang Y."/>
            <person name="Obille A."/>
            <person name="Becker A."/>
            <person name="Abrahante J.E."/>
            <person name="Garbe J."/>
            <person name="Badalamenti J.P."/>
            <person name="Herman A."/>
            <person name="Mangelson H."/>
            <person name="Liachko I."/>
            <person name="Sullivan S."/>
            <person name="Sone E.D."/>
            <person name="Koren S."/>
            <person name="Silverstein K.A.T."/>
            <person name="Beckman K.B."/>
            <person name="Gohl D.M."/>
        </authorList>
    </citation>
    <scope>NUCLEOTIDE SEQUENCE</scope>
    <source>
        <strain evidence="9">Duluth1</strain>
        <tissue evidence="9">Whole animal</tissue>
    </source>
</reference>
<keyword evidence="10" id="KW-1185">Reference proteome</keyword>
<evidence type="ECO:0000256" key="3">
    <source>
        <dbReference type="ARBA" id="ARBA00022729"/>
    </source>
</evidence>
<dbReference type="InterPro" id="IPR000884">
    <property type="entry name" value="TSP1_rpt"/>
</dbReference>
<keyword evidence="5" id="KW-1015">Disulfide bond</keyword>
<dbReference type="InterPro" id="IPR003582">
    <property type="entry name" value="ShKT_dom"/>
</dbReference>
<dbReference type="EMBL" id="JAIWYP010000016">
    <property type="protein sequence ID" value="KAH3695187.1"/>
    <property type="molecule type" value="Genomic_DNA"/>
</dbReference>
<comment type="caution">
    <text evidence="9">The sequence shown here is derived from an EMBL/GenBank/DDBJ whole genome shotgun (WGS) entry which is preliminary data.</text>
</comment>
<dbReference type="InterPro" id="IPR001073">
    <property type="entry name" value="C1q_dom"/>
</dbReference>
<keyword evidence="3" id="KW-0732">Signal</keyword>
<keyword evidence="4" id="KW-0677">Repeat</keyword>
<evidence type="ECO:0000259" key="7">
    <source>
        <dbReference type="PROSITE" id="PS50871"/>
    </source>
</evidence>
<dbReference type="SMART" id="SM00110">
    <property type="entry name" value="C1Q"/>
    <property type="match status" value="1"/>
</dbReference>
<dbReference type="Gene3D" id="2.60.120.40">
    <property type="match status" value="1"/>
</dbReference>
<dbReference type="Pfam" id="PF00386">
    <property type="entry name" value="C1q"/>
    <property type="match status" value="1"/>
</dbReference>
<feature type="domain" description="C1q" evidence="7">
    <location>
        <begin position="370"/>
        <end position="512"/>
    </location>
</feature>
<evidence type="ECO:0000313" key="10">
    <source>
        <dbReference type="Proteomes" id="UP000828390"/>
    </source>
</evidence>
<feature type="domain" description="ShKT" evidence="8">
    <location>
        <begin position="105"/>
        <end position="140"/>
    </location>
</feature>
<dbReference type="SUPFAM" id="SSF49842">
    <property type="entry name" value="TNF-like"/>
    <property type="match status" value="1"/>
</dbReference>
<evidence type="ECO:0000259" key="8">
    <source>
        <dbReference type="PROSITE" id="PS51670"/>
    </source>
</evidence>
<evidence type="ECO:0000256" key="6">
    <source>
        <dbReference type="PROSITE-ProRule" id="PRU01005"/>
    </source>
</evidence>
<dbReference type="PANTHER" id="PTHR22906:SF43">
    <property type="entry name" value="PROPERDIN"/>
    <property type="match status" value="1"/>
</dbReference>
<protein>
    <recommendedName>
        <fullName evidence="11">C1q domain-containing protein</fullName>
    </recommendedName>
</protein>
<proteinExistence type="predicted"/>
<evidence type="ECO:0000313" key="9">
    <source>
        <dbReference type="EMBL" id="KAH3695187.1"/>
    </source>
</evidence>
<dbReference type="Gene3D" id="2.20.100.10">
    <property type="entry name" value="Thrombospondin type-1 (TSP1) repeat"/>
    <property type="match status" value="4"/>
</dbReference>
<dbReference type="SMART" id="SM00209">
    <property type="entry name" value="TSP1"/>
    <property type="match status" value="4"/>
</dbReference>
<dbReference type="FunFam" id="2.20.100.10:FF:000007">
    <property type="entry name" value="Thrombospondin 1"/>
    <property type="match status" value="2"/>
</dbReference>
<dbReference type="PROSITE" id="PS50871">
    <property type="entry name" value="C1Q"/>
    <property type="match status" value="1"/>
</dbReference>
<keyword evidence="2" id="KW-0964">Secreted</keyword>
<dbReference type="InterPro" id="IPR052065">
    <property type="entry name" value="Compl_asym_regulator"/>
</dbReference>
<dbReference type="Proteomes" id="UP000828390">
    <property type="component" value="Unassembled WGS sequence"/>
</dbReference>
<reference evidence="9" key="2">
    <citation type="submission" date="2020-11" db="EMBL/GenBank/DDBJ databases">
        <authorList>
            <person name="McCartney M.A."/>
            <person name="Auch B."/>
            <person name="Kono T."/>
            <person name="Mallez S."/>
            <person name="Becker A."/>
            <person name="Gohl D.M."/>
            <person name="Silverstein K.A.T."/>
            <person name="Koren S."/>
            <person name="Bechman K.B."/>
            <person name="Herman A."/>
            <person name="Abrahante J.E."/>
            <person name="Garbe J."/>
        </authorList>
    </citation>
    <scope>NUCLEOTIDE SEQUENCE</scope>
    <source>
        <strain evidence="9">Duluth1</strain>
        <tissue evidence="9">Whole animal</tissue>
    </source>
</reference>
<dbReference type="InterPro" id="IPR036383">
    <property type="entry name" value="TSP1_rpt_sf"/>
</dbReference>
<comment type="subcellular location">
    <subcellularLocation>
        <location evidence="1">Secreted</location>
    </subcellularLocation>
</comment>